<sequence length="236" mass="27178">MAGFGWNMRQGNNDMYDQKGSTQIACRICDQVFLSTQALINHIETHMVHDETAAAAATGRARSHHHQNDQLNRIMLPPRRNPLLQQPANPNNFQNNNLPIPRPSMSEERYDPSLFQNDLRNYFPIPPAKFMRLTMRCMHGPQLPRNGNFGQESGHQIQKQLASSSTTDHDFTKPLLDQLQRQQIVDVKRDDEGNNREEEESEVIFVALLVMGREMNFTAEEKSFEYSCSKTLQYSM</sequence>
<dbReference type="EMBL" id="JBCGBO010000024">
    <property type="protein sequence ID" value="KAK9182881.1"/>
    <property type="molecule type" value="Genomic_DNA"/>
</dbReference>
<keyword evidence="1" id="KW-0479">Metal-binding</keyword>
<feature type="compositionally biased region" description="Polar residues" evidence="2">
    <location>
        <begin position="148"/>
        <end position="166"/>
    </location>
</feature>
<evidence type="ECO:0000256" key="2">
    <source>
        <dbReference type="SAM" id="MobiDB-lite"/>
    </source>
</evidence>
<evidence type="ECO:0000259" key="3">
    <source>
        <dbReference type="PROSITE" id="PS50157"/>
    </source>
</evidence>
<dbReference type="AlphaFoldDB" id="A0AAP0LRB5"/>
<proteinExistence type="predicted"/>
<dbReference type="InterPro" id="IPR013087">
    <property type="entry name" value="Znf_C2H2_type"/>
</dbReference>
<keyword evidence="5" id="KW-1185">Reference proteome</keyword>
<feature type="region of interest" description="Disordered" evidence="2">
    <location>
        <begin position="146"/>
        <end position="171"/>
    </location>
</feature>
<gene>
    <name evidence="4" type="ORF">WN944_026029</name>
</gene>
<evidence type="ECO:0000256" key="1">
    <source>
        <dbReference type="PROSITE-ProRule" id="PRU00042"/>
    </source>
</evidence>
<keyword evidence="1" id="KW-0862">Zinc</keyword>
<protein>
    <recommendedName>
        <fullName evidence="3">C2H2-type domain-containing protein</fullName>
    </recommendedName>
</protein>
<dbReference type="Proteomes" id="UP001428341">
    <property type="component" value="Unassembled WGS sequence"/>
</dbReference>
<name>A0AAP0LRB5_9ROSI</name>
<accession>A0AAP0LRB5</accession>
<evidence type="ECO:0000313" key="5">
    <source>
        <dbReference type="Proteomes" id="UP001428341"/>
    </source>
</evidence>
<reference evidence="4 5" key="1">
    <citation type="submission" date="2024-05" db="EMBL/GenBank/DDBJ databases">
        <title>Haplotype-resolved chromosome-level genome assembly of Huyou (Citrus changshanensis).</title>
        <authorList>
            <person name="Miao C."/>
            <person name="Chen W."/>
            <person name="Wu Y."/>
            <person name="Wang L."/>
            <person name="Zhao S."/>
            <person name="Grierson D."/>
            <person name="Xu C."/>
            <person name="Chen K."/>
        </authorList>
    </citation>
    <scope>NUCLEOTIDE SEQUENCE [LARGE SCALE GENOMIC DNA]</scope>
    <source>
        <strain evidence="4">01-14</strain>
        <tissue evidence="4">Leaf</tissue>
    </source>
</reference>
<dbReference type="PROSITE" id="PS50157">
    <property type="entry name" value="ZINC_FINGER_C2H2_2"/>
    <property type="match status" value="1"/>
</dbReference>
<keyword evidence="1" id="KW-0863">Zinc-finger</keyword>
<dbReference type="PROSITE" id="PS00028">
    <property type="entry name" value="ZINC_FINGER_C2H2_1"/>
    <property type="match status" value="1"/>
</dbReference>
<evidence type="ECO:0000313" key="4">
    <source>
        <dbReference type="EMBL" id="KAK9182881.1"/>
    </source>
</evidence>
<dbReference type="GO" id="GO:0008270">
    <property type="term" value="F:zinc ion binding"/>
    <property type="evidence" value="ECO:0007669"/>
    <property type="project" value="UniProtKB-KW"/>
</dbReference>
<feature type="domain" description="C2H2-type" evidence="3">
    <location>
        <begin position="24"/>
        <end position="51"/>
    </location>
</feature>
<organism evidence="4 5">
    <name type="scientific">Citrus x changshan-huyou</name>
    <dbReference type="NCBI Taxonomy" id="2935761"/>
    <lineage>
        <taxon>Eukaryota</taxon>
        <taxon>Viridiplantae</taxon>
        <taxon>Streptophyta</taxon>
        <taxon>Embryophyta</taxon>
        <taxon>Tracheophyta</taxon>
        <taxon>Spermatophyta</taxon>
        <taxon>Magnoliopsida</taxon>
        <taxon>eudicotyledons</taxon>
        <taxon>Gunneridae</taxon>
        <taxon>Pentapetalae</taxon>
        <taxon>rosids</taxon>
        <taxon>malvids</taxon>
        <taxon>Sapindales</taxon>
        <taxon>Rutaceae</taxon>
        <taxon>Aurantioideae</taxon>
        <taxon>Citrus</taxon>
    </lineage>
</organism>
<comment type="caution">
    <text evidence="4">The sequence shown here is derived from an EMBL/GenBank/DDBJ whole genome shotgun (WGS) entry which is preliminary data.</text>
</comment>